<evidence type="ECO:0000313" key="2">
    <source>
        <dbReference type="Proteomes" id="UP001300383"/>
    </source>
</evidence>
<accession>A0AAP4B7R4</accession>
<dbReference type="AlphaFoldDB" id="A0AAP4B7R4"/>
<name>A0AAP4B7R4_9FIRM</name>
<organism evidence="1 2">
    <name type="scientific">Fusibacillus kribbianus</name>
    <dbReference type="NCBI Taxonomy" id="3044208"/>
    <lineage>
        <taxon>Bacteria</taxon>
        <taxon>Bacillati</taxon>
        <taxon>Bacillota</taxon>
        <taxon>Clostridia</taxon>
        <taxon>Lachnospirales</taxon>
        <taxon>Lachnospiraceae</taxon>
        <taxon>Fusibacillus</taxon>
    </lineage>
</organism>
<evidence type="ECO:0000313" key="1">
    <source>
        <dbReference type="EMBL" id="MDI9241456.1"/>
    </source>
</evidence>
<gene>
    <name evidence="1" type="ORF">QJ036_03060</name>
</gene>
<reference evidence="1 2" key="1">
    <citation type="submission" date="2023-05" db="EMBL/GenBank/DDBJ databases">
        <title>[ruminococcus] sp. nov., isolated from a pig farm feces dump.</title>
        <authorList>
            <person name="Chang Y.-H."/>
        </authorList>
    </citation>
    <scope>NUCLEOTIDE SEQUENCE [LARGE SCALE GENOMIC DNA]</scope>
    <source>
        <strain evidence="1 2">YH-rum2234</strain>
    </source>
</reference>
<dbReference type="RefSeq" id="WP_283229967.1">
    <property type="nucleotide sequence ID" value="NZ_JASGBQ010000003.1"/>
</dbReference>
<protein>
    <submittedName>
        <fullName evidence="1">Uncharacterized protein</fullName>
    </submittedName>
</protein>
<sequence>MKKKKFTKEERVRYDTLLKQMKHYEKRGVEITLSGEECSLEEIASACAVREHGCYMGDYIWDETGKLKEIRYDRIGADAKRNQS</sequence>
<dbReference type="Proteomes" id="UP001300383">
    <property type="component" value="Unassembled WGS sequence"/>
</dbReference>
<keyword evidence="2" id="KW-1185">Reference proteome</keyword>
<proteinExistence type="predicted"/>
<dbReference type="EMBL" id="JASGBQ010000003">
    <property type="protein sequence ID" value="MDI9241456.1"/>
    <property type="molecule type" value="Genomic_DNA"/>
</dbReference>
<comment type="caution">
    <text evidence="1">The sequence shown here is derived from an EMBL/GenBank/DDBJ whole genome shotgun (WGS) entry which is preliminary data.</text>
</comment>